<accession>A0A1Y6LIL8</accession>
<dbReference type="SUPFAM" id="SSF48208">
    <property type="entry name" value="Six-hairpin glycosidases"/>
    <property type="match status" value="1"/>
</dbReference>
<dbReference type="InterPro" id="IPR032514">
    <property type="entry name" value="GtaA_central"/>
</dbReference>
<reference evidence="4 5" key="1">
    <citation type="submission" date="2016-10" db="EMBL/GenBank/DDBJ databases">
        <authorList>
            <person name="Varghese N."/>
        </authorList>
    </citation>
    <scope>NUCLEOTIDE SEQUENCE [LARGE SCALE GENOMIC DNA]</scope>
</reference>
<name>A0A1Y6LIL8_ZYMTR</name>
<feature type="domain" description="Glutaminase A central" evidence="2">
    <location>
        <begin position="403"/>
        <end position="762"/>
    </location>
</feature>
<dbReference type="InterPro" id="IPR033433">
    <property type="entry name" value="GtaA_N"/>
</dbReference>
<feature type="domain" description="Glutaminase A N-terminal" evidence="3">
    <location>
        <begin position="177"/>
        <end position="393"/>
    </location>
</feature>
<dbReference type="GO" id="GO:0005975">
    <property type="term" value="P:carbohydrate metabolic process"/>
    <property type="evidence" value="ECO:0007669"/>
    <property type="project" value="InterPro"/>
</dbReference>
<dbReference type="PANTHER" id="PTHR31987">
    <property type="entry name" value="GLUTAMINASE A-RELATED"/>
    <property type="match status" value="1"/>
</dbReference>
<evidence type="ECO:0000259" key="3">
    <source>
        <dbReference type="Pfam" id="PF17168"/>
    </source>
</evidence>
<feature type="transmembrane region" description="Helical" evidence="1">
    <location>
        <begin position="77"/>
        <end position="101"/>
    </location>
</feature>
<keyword evidence="1" id="KW-1133">Transmembrane helix</keyword>
<evidence type="ECO:0000259" key="2">
    <source>
        <dbReference type="Pfam" id="PF16335"/>
    </source>
</evidence>
<keyword evidence="1" id="KW-0472">Membrane</keyword>
<gene>
    <name evidence="4" type="ORF">ZT1A5_G5596</name>
</gene>
<proteinExistence type="predicted"/>
<evidence type="ECO:0000313" key="4">
    <source>
        <dbReference type="EMBL" id="SMY24155.1"/>
    </source>
</evidence>
<protein>
    <recommendedName>
        <fullName evidence="6">Glutaminase</fullName>
    </recommendedName>
</protein>
<keyword evidence="1" id="KW-0812">Transmembrane</keyword>
<dbReference type="AlphaFoldDB" id="A0A1Y6LIL8"/>
<dbReference type="InterPro" id="IPR008928">
    <property type="entry name" value="6-hairpin_glycosidase_sf"/>
</dbReference>
<dbReference type="Pfam" id="PF16335">
    <property type="entry name" value="GtaA_6_Hairpin"/>
    <property type="match status" value="1"/>
</dbReference>
<evidence type="ECO:0000256" key="1">
    <source>
        <dbReference type="SAM" id="Phobius"/>
    </source>
</evidence>
<evidence type="ECO:0000313" key="5">
    <source>
        <dbReference type="Proteomes" id="UP000215453"/>
    </source>
</evidence>
<dbReference type="EMBL" id="LT882680">
    <property type="protein sequence ID" value="SMY24155.1"/>
    <property type="molecule type" value="Genomic_DNA"/>
</dbReference>
<dbReference type="InterPro" id="IPR052743">
    <property type="entry name" value="Glutaminase_GtaA"/>
</dbReference>
<evidence type="ECO:0008006" key="6">
    <source>
        <dbReference type="Google" id="ProtNLM"/>
    </source>
</evidence>
<dbReference type="PANTHER" id="PTHR31987:SF14">
    <property type="entry name" value="PUTATIVE (AFU_ORTHOLOGUE AFUA_6G09910)-RELATED"/>
    <property type="match status" value="1"/>
</dbReference>
<feature type="transmembrane region" description="Helical" evidence="1">
    <location>
        <begin position="36"/>
        <end position="57"/>
    </location>
</feature>
<dbReference type="Proteomes" id="UP000215453">
    <property type="component" value="Chromosome 5"/>
</dbReference>
<sequence length="776" mass="85831">MEDTKVPLFSAASKIHVYNSRPPHRHRSRACPPTTFISRIFLILISLVLIFIVSNALHPSSSIATTLLHPLMMAMRWLSALVLWLQTLLFGQRVLASIAILPSYPLAVKSPYLSTWLPSTGIQDVANAQPEFWTGQQINWPVLARVGGKAYALLNSPAEISGTVTAAKTLEVRYSSTHTWITLGAGEVKFTLDFFSPVYPRDLQLQSLPYSYLTVQVDTDQPRDIEVFSAIDQTWTQQNGSSSINYTTTDSTGYFRLFNENQTALQEVDDMAAWGSVIFGTIEDENVTHASGPARDVFSTFVDNGDLAQMPSDGLGSNIAGLVKSFGRVGSEGAAVTFGVGFQRDLAIEYLGEVQTGYHRTMWPEITEAFEFFMGNYKDANDFSEKFDRQVRTKAESMSDDWGSQYADICEASVRQCIAAYELTVPLNNLTAEPWAFLKEISSDGNINTIDLIFQTWPIFVSLNPEWIKLQLLPVLNYHASGRWPKEYTIHDIGTHYPYATGHDDGVEEDMPLFETSSILILIHAYEQFSNSTSLTDRYASLLPGWADYLVSNALYPSTQLSSVDAIFPSANQTGLAIQSAIALQAAARLLNNETYSSAAKSFSKTLYDHGLGLNTATPSNNSYFTYNYDHPDSWSVLFPAFSDILLNLSTFLTSAYFHQTQLYLNQLDLTPAGLPFAHAPAANSTGVSWALTDWNIVYAAASGSEELKKKVVQSTWEFMTNGLNRVPFGTKYVVEEGAEEGQVGEWIGNKARSTVGGHFTILAVEEGVWEGVQGV</sequence>
<dbReference type="Pfam" id="PF17168">
    <property type="entry name" value="DUF5127"/>
    <property type="match status" value="1"/>
</dbReference>
<organism evidence="4 5">
    <name type="scientific">Zymoseptoria tritici ST99CH_1A5</name>
    <dbReference type="NCBI Taxonomy" id="1276529"/>
    <lineage>
        <taxon>Eukaryota</taxon>
        <taxon>Fungi</taxon>
        <taxon>Dikarya</taxon>
        <taxon>Ascomycota</taxon>
        <taxon>Pezizomycotina</taxon>
        <taxon>Dothideomycetes</taxon>
        <taxon>Dothideomycetidae</taxon>
        <taxon>Mycosphaerellales</taxon>
        <taxon>Mycosphaerellaceae</taxon>
        <taxon>Zymoseptoria</taxon>
    </lineage>
</organism>